<evidence type="ECO:0000313" key="1">
    <source>
        <dbReference type="EMBL" id="OPJ69032.1"/>
    </source>
</evidence>
<sequence>MSRWLLALTPRTVWGAPIHPLVASPRTGSCSHWQTLLLGGTSQDSLLISLMCLLCGELSPAKQLPRFKIWPSFLDPERSPALIAIMPGVCI</sequence>
<organism evidence="1 2">
    <name type="scientific">Patagioenas fasciata monilis</name>
    <dbReference type="NCBI Taxonomy" id="372326"/>
    <lineage>
        <taxon>Eukaryota</taxon>
        <taxon>Metazoa</taxon>
        <taxon>Chordata</taxon>
        <taxon>Craniata</taxon>
        <taxon>Vertebrata</taxon>
        <taxon>Euteleostomi</taxon>
        <taxon>Archelosauria</taxon>
        <taxon>Archosauria</taxon>
        <taxon>Dinosauria</taxon>
        <taxon>Saurischia</taxon>
        <taxon>Theropoda</taxon>
        <taxon>Coelurosauria</taxon>
        <taxon>Aves</taxon>
        <taxon>Neognathae</taxon>
        <taxon>Neoaves</taxon>
        <taxon>Columbimorphae</taxon>
        <taxon>Columbiformes</taxon>
        <taxon>Columbidae</taxon>
        <taxon>Patagioenas</taxon>
    </lineage>
</organism>
<name>A0A1V4J9L6_PATFA</name>
<proteinExistence type="predicted"/>
<keyword evidence="2" id="KW-1185">Reference proteome</keyword>
<gene>
    <name evidence="1" type="ORF">AV530_013068</name>
</gene>
<dbReference type="Proteomes" id="UP000190648">
    <property type="component" value="Unassembled WGS sequence"/>
</dbReference>
<dbReference type="AlphaFoldDB" id="A0A1V4J9L6"/>
<protein>
    <submittedName>
        <fullName evidence="1">Uncharacterized protein</fullName>
    </submittedName>
</protein>
<evidence type="ECO:0000313" key="2">
    <source>
        <dbReference type="Proteomes" id="UP000190648"/>
    </source>
</evidence>
<comment type="caution">
    <text evidence="1">The sequence shown here is derived from an EMBL/GenBank/DDBJ whole genome shotgun (WGS) entry which is preliminary data.</text>
</comment>
<accession>A0A1V4J9L6</accession>
<reference evidence="1 2" key="1">
    <citation type="submission" date="2016-02" db="EMBL/GenBank/DDBJ databases">
        <title>Band-tailed pigeon sequencing and assembly.</title>
        <authorList>
            <person name="Soares A.E."/>
            <person name="Novak B.J."/>
            <person name="Rice E.S."/>
            <person name="O'Connell B."/>
            <person name="Chang D."/>
            <person name="Weber S."/>
            <person name="Shapiro B."/>
        </authorList>
    </citation>
    <scope>NUCLEOTIDE SEQUENCE [LARGE SCALE GENOMIC DNA]</scope>
    <source>
        <strain evidence="1">BTP2013</strain>
        <tissue evidence="1">Blood</tissue>
    </source>
</reference>
<dbReference type="EMBL" id="LSYS01008398">
    <property type="protein sequence ID" value="OPJ69032.1"/>
    <property type="molecule type" value="Genomic_DNA"/>
</dbReference>